<proteinExistence type="predicted"/>
<reference evidence="1" key="1">
    <citation type="journal article" date="2015" name="Genome Announc.">
        <title>Draft Genome Sequence of Tolypothrix boutellei Strain VB521301.</title>
        <authorList>
            <person name="Chandrababunaidu M.M."/>
            <person name="Singh D."/>
            <person name="Sen D."/>
            <person name="Bhan S."/>
            <person name="Das S."/>
            <person name="Gupta A."/>
            <person name="Adhikary S.P."/>
            <person name="Tripathy S."/>
        </authorList>
    </citation>
    <scope>NUCLEOTIDE SEQUENCE</scope>
    <source>
        <strain evidence="1">VB521301</strain>
    </source>
</reference>
<evidence type="ECO:0008006" key="2">
    <source>
        <dbReference type="Google" id="ProtNLM"/>
    </source>
</evidence>
<dbReference type="AlphaFoldDB" id="A0A0C1RPZ7"/>
<comment type="caution">
    <text evidence="1">The sequence shown here is derived from an EMBL/GenBank/DDBJ whole genome shotgun (WGS) entry which is preliminary data.</text>
</comment>
<dbReference type="SUPFAM" id="SSF51126">
    <property type="entry name" value="Pectin lyase-like"/>
    <property type="match status" value="3"/>
</dbReference>
<protein>
    <recommendedName>
        <fullName evidence="2">Filamentous haemagglutinin FhaB/tRNA nuclease CdiA-like TPS domain-containing protein</fullName>
    </recommendedName>
</protein>
<dbReference type="EMBL" id="JHEG02000001">
    <property type="protein sequence ID" value="KIE14035.1"/>
    <property type="molecule type" value="Genomic_DNA"/>
</dbReference>
<dbReference type="STRING" id="1479485.DA73_0201545"/>
<organism evidence="1">
    <name type="scientific">Tolypothrix bouteillei VB521301</name>
    <dbReference type="NCBI Taxonomy" id="1479485"/>
    <lineage>
        <taxon>Bacteria</taxon>
        <taxon>Bacillati</taxon>
        <taxon>Cyanobacteriota</taxon>
        <taxon>Cyanophyceae</taxon>
        <taxon>Nostocales</taxon>
        <taxon>Tolypothrichaceae</taxon>
        <taxon>Tolypothrix</taxon>
    </lineage>
</organism>
<dbReference type="InterPro" id="IPR011050">
    <property type="entry name" value="Pectin_lyase_fold/virulence"/>
</dbReference>
<dbReference type="InterPro" id="IPR012334">
    <property type="entry name" value="Pectin_lyas_fold"/>
</dbReference>
<sequence>MQYGSNVRSILVEESPLVVKTGQTLALVGGNVSISGGELGLLQARGGRIELGGLAAAGTVNIEGQQSEGLFRLTSLGFPDAVERGDVLLNNLALIDVRGGGGGNIAINARKLDILGNSDLYAGIGPGIRLPGTTAGDITLNATGEITIGQSSKIQNAVAPNSIGNGGNINIKTESLTLRDSTLLSTNTFGQGNAGNVIIDARDTISLDGNDTAIASTVEEGVGKSGNLSINTKNLFIRNGAQLSAATRGRGDTGNVVINARDTISLSRGSILNTVVERGMGKVGDIRIATRELFLANGAQLTSATRGRGDAGNVIIDARDTVSLDGNDSFVASIVQAASIGNGGDIRIGTKDLSLTNGARLTASTYARGNAGNIQVRADDTINISGTSSGRIPSGLLTFATAMAVGKAGNITIDARHFRIANEAVLDARTANTSSSGNITVNVNSLEAINGSQLLTSSSGSGGAGNIEVSARKIRLDNLAQFKSESAFGDGGNITLQVRDLLYLRGGSFISTTAGTSRRGGSGGNITIDAPNGFIVAVPNENSDIIANAFNGSGGTIAIDAAGIFGIAPLSRQELERLGPKDLASNRLPTNDISAISQQNPSLSGQIFITTPDVDSNRGLVELPANLVDAEQQLATGCTPRHGKTNSFVATGRGGLPLSPSEPLRSQAIITPWVTLDEQIQTQEHEEVKPVTLSTSDREPIVEANQWIVDNGGDVYLVAQASNSTSSFQNSPTAFCRATS</sequence>
<gene>
    <name evidence="1" type="ORF">DA73_0201545</name>
</gene>
<accession>A0A0C1RPZ7</accession>
<evidence type="ECO:0000313" key="1">
    <source>
        <dbReference type="EMBL" id="KIE14035.1"/>
    </source>
</evidence>
<dbReference type="Gene3D" id="2.160.20.10">
    <property type="entry name" value="Single-stranded right-handed beta-helix, Pectin lyase-like"/>
    <property type="match status" value="1"/>
</dbReference>
<name>A0A0C1RPZ7_9CYAN</name>